<dbReference type="AlphaFoldDB" id="A0A8F9R319"/>
<dbReference type="GO" id="GO:1990904">
    <property type="term" value="C:ribonucleoprotein complex"/>
    <property type="evidence" value="ECO:0007669"/>
    <property type="project" value="UniProtKB-KW"/>
</dbReference>
<evidence type="ECO:0000256" key="2">
    <source>
        <dbReference type="ARBA" id="ARBA00023274"/>
    </source>
</evidence>
<evidence type="ECO:0000256" key="1">
    <source>
        <dbReference type="ARBA" id="ARBA00022980"/>
    </source>
</evidence>
<dbReference type="SMART" id="SM01403">
    <property type="entry name" value="Ribosomal_S10"/>
    <property type="match status" value="1"/>
</dbReference>
<dbReference type="InterPro" id="IPR036838">
    <property type="entry name" value="Ribosomal_uS10_dom_sf"/>
</dbReference>
<reference evidence="4" key="1">
    <citation type="submission" date="2021-04" db="EMBL/GenBank/DDBJ databases">
        <authorList>
            <person name="Wang Y."/>
            <person name="Liu G."/>
        </authorList>
    </citation>
    <scope>NUCLEOTIDE SEQUENCE</scope>
    <source>
        <strain evidence="4">Qingdao in China</strain>
    </source>
</reference>
<gene>
    <name evidence="4" type="primary">rps10</name>
</gene>
<dbReference type="Gene3D" id="3.30.70.600">
    <property type="entry name" value="Ribosomal protein S10 domain"/>
    <property type="match status" value="1"/>
</dbReference>
<geneLocation type="mitochondrion" evidence="4"/>
<dbReference type="EMBL" id="MW861541">
    <property type="protein sequence ID" value="QYJ09250.1"/>
    <property type="molecule type" value="Genomic_DNA"/>
</dbReference>
<protein>
    <submittedName>
        <fullName evidence="4">Ribosomal protein S10</fullName>
    </submittedName>
</protein>
<keyword evidence="1 4" id="KW-0689">Ribosomal protein</keyword>
<keyword evidence="4" id="KW-0496">Mitochondrion</keyword>
<evidence type="ECO:0000259" key="3">
    <source>
        <dbReference type="SMART" id="SM01403"/>
    </source>
</evidence>
<evidence type="ECO:0000313" key="4">
    <source>
        <dbReference type="EMBL" id="QYJ09250.1"/>
    </source>
</evidence>
<dbReference type="Pfam" id="PF00338">
    <property type="entry name" value="Ribosomal_S10"/>
    <property type="match status" value="1"/>
</dbReference>
<name>A0A8F9R319_9STRA</name>
<dbReference type="InterPro" id="IPR027486">
    <property type="entry name" value="Ribosomal_uS10_dom"/>
</dbReference>
<feature type="domain" description="Small ribosomal subunit protein uS10" evidence="3">
    <location>
        <begin position="5"/>
        <end position="102"/>
    </location>
</feature>
<sequence length="170" mass="20459">MITYDIKITSKNKQALTFFFLFLNKIKQPKINFLTNYEKQKTLIKKITILKSPHVNKKAQEQFEYRVFSKKISISSYNEMKFLIFLKKLKTKLFSEIKLKIKIFYNNKEKTKNNLLNPKNYYINSIIRKNQVNQKLQSKNIKIQPIKPCYKTKKYLKILDCYGELNIQNV</sequence>
<accession>A0A8F9R319</accession>
<dbReference type="GO" id="GO:0005840">
    <property type="term" value="C:ribosome"/>
    <property type="evidence" value="ECO:0007669"/>
    <property type="project" value="UniProtKB-KW"/>
</dbReference>
<keyword evidence="2" id="KW-0687">Ribonucleoprotein</keyword>
<organism evidence="4">
    <name type="scientific">Pleurosigma intermedium</name>
    <dbReference type="NCBI Taxonomy" id="197753"/>
    <lineage>
        <taxon>Eukaryota</taxon>
        <taxon>Sar</taxon>
        <taxon>Stramenopiles</taxon>
        <taxon>Ochrophyta</taxon>
        <taxon>Bacillariophyta</taxon>
        <taxon>Bacillariophyceae</taxon>
        <taxon>Bacillariophycidae</taxon>
        <taxon>Naviculales</taxon>
        <taxon>Pleurosigmataceae</taxon>
        <taxon>Pleurosigma</taxon>
    </lineage>
</organism>
<dbReference type="SUPFAM" id="SSF54999">
    <property type="entry name" value="Ribosomal protein S10"/>
    <property type="match status" value="1"/>
</dbReference>
<proteinExistence type="predicted"/>